<dbReference type="InterPro" id="IPR007696">
    <property type="entry name" value="DNA_mismatch_repair_MutS_core"/>
</dbReference>
<dbReference type="NCBIfam" id="TIGR01070">
    <property type="entry name" value="mutS1"/>
    <property type="match status" value="1"/>
</dbReference>
<reference evidence="13" key="1">
    <citation type="submission" date="2010-08" db="EMBL/GenBank/DDBJ databases">
        <title>Genome sequence of Parvularcula bermudensis HTCC2503.</title>
        <authorList>
            <person name="Kang D.-M."/>
            <person name="Oh H.-M."/>
            <person name="Cho J.-C."/>
        </authorList>
    </citation>
    <scope>NUCLEOTIDE SEQUENCE [LARGE SCALE GENOMIC DNA]</scope>
    <source>
        <strain evidence="13">ATCC BAA-594 / HTCC2503 / KCTC 12087</strain>
    </source>
</reference>
<evidence type="ECO:0000256" key="1">
    <source>
        <dbReference type="ARBA" id="ARBA00006271"/>
    </source>
</evidence>
<protein>
    <recommendedName>
        <fullName evidence="2 9">DNA mismatch repair protein MutS</fullName>
    </recommendedName>
</protein>
<dbReference type="Pfam" id="PF00488">
    <property type="entry name" value="MutS_V"/>
    <property type="match status" value="1"/>
</dbReference>
<feature type="binding site" evidence="9">
    <location>
        <begin position="630"/>
        <end position="637"/>
    </location>
    <ligand>
        <name>ATP</name>
        <dbReference type="ChEBI" id="CHEBI:30616"/>
    </ligand>
</feature>
<keyword evidence="4 9" id="KW-0227">DNA damage</keyword>
<dbReference type="InterPro" id="IPR045076">
    <property type="entry name" value="MutS"/>
</dbReference>
<gene>
    <name evidence="9" type="primary">mutS</name>
    <name evidence="12" type="ordered locus">PB2503_02867</name>
</gene>
<dbReference type="PANTHER" id="PTHR11361:SF34">
    <property type="entry name" value="DNA MISMATCH REPAIR PROTEIN MSH1, MITOCHONDRIAL"/>
    <property type="match status" value="1"/>
</dbReference>
<dbReference type="InterPro" id="IPR036678">
    <property type="entry name" value="MutS_con_dom_sf"/>
</dbReference>
<dbReference type="InterPro" id="IPR036187">
    <property type="entry name" value="DNA_mismatch_repair_MutS_sf"/>
</dbReference>
<dbReference type="Gene3D" id="3.40.1170.10">
    <property type="entry name" value="DNA repair protein MutS, domain I"/>
    <property type="match status" value="1"/>
</dbReference>
<dbReference type="Gene3D" id="3.30.420.110">
    <property type="entry name" value="MutS, connector domain"/>
    <property type="match status" value="1"/>
</dbReference>
<evidence type="ECO:0000259" key="11">
    <source>
        <dbReference type="PROSITE" id="PS00486"/>
    </source>
</evidence>
<dbReference type="GO" id="GO:0030983">
    <property type="term" value="F:mismatched DNA binding"/>
    <property type="evidence" value="ECO:0007669"/>
    <property type="project" value="InterPro"/>
</dbReference>
<keyword evidence="7 9" id="KW-0234">DNA repair</keyword>
<dbReference type="GO" id="GO:0140664">
    <property type="term" value="F:ATP-dependent DNA damage sensor activity"/>
    <property type="evidence" value="ECO:0007669"/>
    <property type="project" value="InterPro"/>
</dbReference>
<dbReference type="SMART" id="SM00533">
    <property type="entry name" value="MUTSd"/>
    <property type="match status" value="1"/>
</dbReference>
<evidence type="ECO:0000256" key="7">
    <source>
        <dbReference type="ARBA" id="ARBA00023204"/>
    </source>
</evidence>
<dbReference type="InterPro" id="IPR007860">
    <property type="entry name" value="DNA_mmatch_repair_MutS_con_dom"/>
</dbReference>
<dbReference type="Pfam" id="PF05188">
    <property type="entry name" value="MutS_II"/>
    <property type="match status" value="1"/>
</dbReference>
<dbReference type="InterPro" id="IPR016151">
    <property type="entry name" value="DNA_mismatch_repair_MutS_N"/>
</dbReference>
<dbReference type="eggNOG" id="COG0249">
    <property type="taxonomic scope" value="Bacteria"/>
</dbReference>
<dbReference type="NCBIfam" id="NF003810">
    <property type="entry name" value="PRK05399.1"/>
    <property type="match status" value="1"/>
</dbReference>
<dbReference type="AlphaFoldDB" id="E0TCZ1"/>
<dbReference type="GO" id="GO:0003684">
    <property type="term" value="F:damaged DNA binding"/>
    <property type="evidence" value="ECO:0007669"/>
    <property type="project" value="UniProtKB-UniRule"/>
</dbReference>
<keyword evidence="5 9" id="KW-0067">ATP-binding</keyword>
<dbReference type="PROSITE" id="PS00486">
    <property type="entry name" value="DNA_MISMATCH_REPAIR_2"/>
    <property type="match status" value="1"/>
</dbReference>
<keyword evidence="13" id="KW-1185">Reference proteome</keyword>
<dbReference type="InterPro" id="IPR000432">
    <property type="entry name" value="DNA_mismatch_repair_MutS_C"/>
</dbReference>
<dbReference type="InterPro" id="IPR027417">
    <property type="entry name" value="P-loop_NTPase"/>
</dbReference>
<evidence type="ECO:0000256" key="3">
    <source>
        <dbReference type="ARBA" id="ARBA00022741"/>
    </source>
</evidence>
<organism evidence="12 13">
    <name type="scientific">Parvularcula bermudensis (strain ATCC BAA-594 / HTCC2503 / KCTC 12087)</name>
    <dbReference type="NCBI Taxonomy" id="314260"/>
    <lineage>
        <taxon>Bacteria</taxon>
        <taxon>Pseudomonadati</taxon>
        <taxon>Pseudomonadota</taxon>
        <taxon>Alphaproteobacteria</taxon>
        <taxon>Parvularculales</taxon>
        <taxon>Parvularculaceae</taxon>
        <taxon>Parvularcula</taxon>
    </lineage>
</organism>
<dbReference type="InterPro" id="IPR017261">
    <property type="entry name" value="DNA_mismatch_repair_MutS/MSH"/>
</dbReference>
<dbReference type="Proteomes" id="UP000001302">
    <property type="component" value="Chromosome"/>
</dbReference>
<reference evidence="12 13" key="2">
    <citation type="journal article" date="2011" name="J. Bacteriol.">
        <title>Complete genome sequence of strain HTCC2503T of Parvularcula bermudensis, the type species of the order "Parvularculales" in the class Alphaproteobacteria.</title>
        <authorList>
            <person name="Oh H.M."/>
            <person name="Kang I."/>
            <person name="Vergin K.L."/>
            <person name="Kang D."/>
            <person name="Rhee K.H."/>
            <person name="Giovannoni S.J."/>
            <person name="Cho J.C."/>
        </authorList>
    </citation>
    <scope>NUCLEOTIDE SEQUENCE [LARGE SCALE GENOMIC DNA]</scope>
    <source>
        <strain evidence="13">ATCC BAA-594 / HTCC2503 / KCTC 12087</strain>
    </source>
</reference>
<dbReference type="SUPFAM" id="SSF53150">
    <property type="entry name" value="DNA repair protein MutS, domain II"/>
    <property type="match status" value="1"/>
</dbReference>
<dbReference type="SUPFAM" id="SSF55271">
    <property type="entry name" value="DNA repair protein MutS, domain I"/>
    <property type="match status" value="1"/>
</dbReference>
<name>E0TCZ1_PARBH</name>
<dbReference type="KEGG" id="pbr:PB2503_02867"/>
<dbReference type="Pfam" id="PF05192">
    <property type="entry name" value="MutS_III"/>
    <property type="match status" value="1"/>
</dbReference>
<dbReference type="GO" id="GO:0005829">
    <property type="term" value="C:cytosol"/>
    <property type="evidence" value="ECO:0007669"/>
    <property type="project" value="TreeGrafter"/>
</dbReference>
<evidence type="ECO:0000256" key="4">
    <source>
        <dbReference type="ARBA" id="ARBA00022763"/>
    </source>
</evidence>
<dbReference type="PIRSF" id="PIRSF037677">
    <property type="entry name" value="DNA_mis_repair_Msh6"/>
    <property type="match status" value="1"/>
</dbReference>
<dbReference type="InterPro" id="IPR007695">
    <property type="entry name" value="DNA_mismatch_repair_MutS-lik_N"/>
</dbReference>
<dbReference type="SMART" id="SM00534">
    <property type="entry name" value="MUTSac"/>
    <property type="match status" value="1"/>
</dbReference>
<feature type="domain" description="DNA mismatch repair proteins mutS family" evidence="11">
    <location>
        <begin position="704"/>
        <end position="720"/>
    </location>
</feature>
<dbReference type="InterPro" id="IPR007861">
    <property type="entry name" value="DNA_mismatch_repair_MutS_clamp"/>
</dbReference>
<dbReference type="SUPFAM" id="SSF48334">
    <property type="entry name" value="DNA repair protein MutS, domain III"/>
    <property type="match status" value="1"/>
</dbReference>
<dbReference type="Pfam" id="PF05190">
    <property type="entry name" value="MutS_IV"/>
    <property type="match status" value="1"/>
</dbReference>
<dbReference type="EMBL" id="CP002156">
    <property type="protein sequence ID" value="ADM08650.1"/>
    <property type="molecule type" value="Genomic_DNA"/>
</dbReference>
<dbReference type="OrthoDB" id="9802448at2"/>
<evidence type="ECO:0000313" key="13">
    <source>
        <dbReference type="Proteomes" id="UP000001302"/>
    </source>
</evidence>
<dbReference type="HOGENOM" id="CLU_002472_4_0_5"/>
<keyword evidence="6 9" id="KW-0238">DNA-binding</keyword>
<evidence type="ECO:0000256" key="8">
    <source>
        <dbReference type="ARBA" id="ARBA00024647"/>
    </source>
</evidence>
<evidence type="ECO:0000256" key="6">
    <source>
        <dbReference type="ARBA" id="ARBA00023125"/>
    </source>
</evidence>
<keyword evidence="3 9" id="KW-0547">Nucleotide-binding</keyword>
<dbReference type="PANTHER" id="PTHR11361">
    <property type="entry name" value="DNA MISMATCH REPAIR PROTEIN MUTS FAMILY MEMBER"/>
    <property type="match status" value="1"/>
</dbReference>
<sequence length="873" mass="94692">MTPMMAQYHAIREDAGEALLFYRMGDFYELFFDDAIKASAALDITLTHRGKQEGEAIPMCGVPVHAAETYLARLIRKGFRVAICEQTEDPKEAKKRGSKAVVAREIVRIVTPGTLTEEALLSPRAANRLVAVALDDTEFGLATVDLSTGEIGLEAGKGESLGDRLSALSPAEWLLSDRQALPPLPVDLPAPTRHPARDFRSVVGREWAQTIFGVQSLDAFGELTELEAGALGALLAYLDLTQKGHLPPLSPPKRAISSAYLSIDAATRRSLEVTRTADGQREGSLLATIDRTLTGPGARRLEALLTAPLTDPRAIGDRLDAVAAFVDDRQRREGMRDLLKGVPDLSRALTRLGVGRGGPRDLKAIATGLISARAIMAVMEDAPSRFALPPLLRDLLSTLKERAAVWAPLAEPLAAALVEDPPHLVRDGGIFVDGIDAELDAARRLTKDSRQVIAEWEGRYREVTGVRSLKIKHSRILGYFIEVTAANADHLRSLEVDDPFRHRQTLANAVRFSTETLDHLDGQIAAAGETTLMRETALFEERRAEILAAHGAIQSTASALAEIDVFTALADLADDRRYVRPQIDDGLGFQVEAGRHPVVEAALPAGASGFVPNPCLLSEGEAPSLAVVTGPNMAGKSTFLRQNALIAILAQCGSFVPAARVKIGIVDRLFSRVGASDNLAQGRSTFMVEMLETAAILNQATVRSLVILDEVGRGTATYDGMAIAWATLEELHDGIGCRALFATHYHELTALSDKLGRMRNLSMAVKEWKGEVVFLHEVREGAADRSYGLAVAKLAGLPRRVVRRAESLLAQLEEGRGPIPTIEDLPLFAQSDTNEREGSEIAEFQDTLSQLDPDSLTPKQALERLYELKERWG</sequence>
<accession>E0TCZ1</accession>
<dbReference type="InterPro" id="IPR005748">
    <property type="entry name" value="DNA_mismatch_repair_MutS"/>
</dbReference>
<dbReference type="HAMAP" id="MF_00096">
    <property type="entry name" value="MutS"/>
    <property type="match status" value="1"/>
</dbReference>
<dbReference type="Gene3D" id="3.40.50.300">
    <property type="entry name" value="P-loop containing nucleotide triphosphate hydrolases"/>
    <property type="match status" value="1"/>
</dbReference>
<dbReference type="GO" id="GO:0005524">
    <property type="term" value="F:ATP binding"/>
    <property type="evidence" value="ECO:0007669"/>
    <property type="project" value="UniProtKB-UniRule"/>
</dbReference>
<evidence type="ECO:0000313" key="12">
    <source>
        <dbReference type="EMBL" id="ADM08650.1"/>
    </source>
</evidence>
<evidence type="ECO:0000256" key="5">
    <source>
        <dbReference type="ARBA" id="ARBA00022840"/>
    </source>
</evidence>
<dbReference type="CDD" id="cd03284">
    <property type="entry name" value="ABC_MutS1"/>
    <property type="match status" value="1"/>
</dbReference>
<dbReference type="RefSeq" id="WP_013299624.1">
    <property type="nucleotide sequence ID" value="NC_014414.1"/>
</dbReference>
<proteinExistence type="inferred from homology"/>
<evidence type="ECO:0000256" key="9">
    <source>
        <dbReference type="HAMAP-Rule" id="MF_00096"/>
    </source>
</evidence>
<dbReference type="SUPFAM" id="SSF52540">
    <property type="entry name" value="P-loop containing nucleoside triphosphate hydrolases"/>
    <property type="match status" value="1"/>
</dbReference>
<dbReference type="FunFam" id="3.40.1170.10:FF:000001">
    <property type="entry name" value="DNA mismatch repair protein MutS"/>
    <property type="match status" value="1"/>
</dbReference>
<evidence type="ECO:0000256" key="2">
    <source>
        <dbReference type="ARBA" id="ARBA00021982"/>
    </source>
</evidence>
<comment type="similarity">
    <text evidence="1 9 10">Belongs to the DNA mismatch repair MutS family.</text>
</comment>
<dbReference type="STRING" id="314260.PB2503_02867"/>
<dbReference type="GO" id="GO:0006298">
    <property type="term" value="P:mismatch repair"/>
    <property type="evidence" value="ECO:0007669"/>
    <property type="project" value="UniProtKB-UniRule"/>
</dbReference>
<dbReference type="Gene3D" id="6.10.140.430">
    <property type="match status" value="1"/>
</dbReference>
<dbReference type="Pfam" id="PF01624">
    <property type="entry name" value="MutS_I"/>
    <property type="match status" value="1"/>
</dbReference>
<evidence type="ECO:0000256" key="10">
    <source>
        <dbReference type="RuleBase" id="RU003756"/>
    </source>
</evidence>
<comment type="function">
    <text evidence="8 9">This protein is involved in the repair of mismatches in DNA. It is possible that it carries out the mismatch recognition step. This protein has a weak ATPase activity.</text>
</comment>
<dbReference type="Gene3D" id="1.10.1420.10">
    <property type="match status" value="2"/>
</dbReference>